<feature type="region of interest" description="Disordered" evidence="9">
    <location>
        <begin position="324"/>
        <end position="352"/>
    </location>
</feature>
<dbReference type="GO" id="GO:0002183">
    <property type="term" value="P:cytoplasmic translational initiation"/>
    <property type="evidence" value="ECO:0007669"/>
    <property type="project" value="TreeGrafter"/>
</dbReference>
<dbReference type="GO" id="GO:0071541">
    <property type="term" value="C:eukaryotic translation initiation factor 3 complex, eIF3m"/>
    <property type="evidence" value="ECO:0007669"/>
    <property type="project" value="TreeGrafter"/>
</dbReference>
<dbReference type="EMBL" id="HBGF01048465">
    <property type="protein sequence ID" value="CAD9150144.1"/>
    <property type="molecule type" value="Transcribed_RNA"/>
</dbReference>
<sequence>MIPLAFHGHNKPVMACRFNDDGDLLFTASKDGAINVYRTEDGERMGTYKGHRSILDLGINHSSTLMLSAGMDFKTNLWEVETGKLIDTIDAESIVRCVGFAHDDSVFFTVTDGMREVKPSISFYNLPGCVHHGERSSAKYNPCALFSTPEKIMYAAWGPTNDHLYFGSDDGSVSILDVETQQEICNKMPHSKEVRRLNFDANYMTLATASADKSACLLDMRTLNTVQTYKADMPINDCSISPLGDHVLLAGGTEAQDVTTTGGGDKFGVRFYHKVYGDYLGQIFCHFGTIHRVAFHPSGKGFATGAEDGFAKLHMFEPSYFKSTGAQPVWQPPEEEEEEAPEDDEEAEEEDA</sequence>
<evidence type="ECO:0000313" key="10">
    <source>
        <dbReference type="EMBL" id="CAD9150144.1"/>
    </source>
</evidence>
<keyword evidence="2" id="KW-0396">Initiation factor</keyword>
<dbReference type="InterPro" id="IPR027525">
    <property type="entry name" value="eIF3i"/>
</dbReference>
<dbReference type="PANTHER" id="PTHR19877:SF1">
    <property type="entry name" value="EUKARYOTIC TRANSLATION INITIATION FACTOR 3 SUBUNIT I"/>
    <property type="match status" value="1"/>
</dbReference>
<evidence type="ECO:0000256" key="1">
    <source>
        <dbReference type="ARBA" id="ARBA00022490"/>
    </source>
</evidence>
<evidence type="ECO:0000256" key="9">
    <source>
        <dbReference type="SAM" id="MobiDB-lite"/>
    </source>
</evidence>
<keyword evidence="1" id="KW-0963">Cytoplasm</keyword>
<gene>
    <name evidence="10" type="ORF">NDES1114_LOCUS32367</name>
</gene>
<dbReference type="GO" id="GO:0003743">
    <property type="term" value="F:translation initiation factor activity"/>
    <property type="evidence" value="ECO:0007669"/>
    <property type="project" value="UniProtKB-KW"/>
</dbReference>
<dbReference type="Gene3D" id="2.130.10.10">
    <property type="entry name" value="YVTN repeat-like/Quinoprotein amine dehydrogenase"/>
    <property type="match status" value="1"/>
</dbReference>
<dbReference type="InterPro" id="IPR015943">
    <property type="entry name" value="WD40/YVTN_repeat-like_dom_sf"/>
</dbReference>
<evidence type="ECO:0000256" key="7">
    <source>
        <dbReference type="ARBA" id="ARBA00040390"/>
    </source>
</evidence>
<evidence type="ECO:0000256" key="2">
    <source>
        <dbReference type="ARBA" id="ARBA00022540"/>
    </source>
</evidence>
<protein>
    <recommendedName>
        <fullName evidence="7">Serine-threonine kinase receptor-associated protein</fullName>
    </recommendedName>
</protein>
<feature type="compositionally biased region" description="Acidic residues" evidence="9">
    <location>
        <begin position="333"/>
        <end position="352"/>
    </location>
</feature>
<evidence type="ECO:0000256" key="6">
    <source>
        <dbReference type="ARBA" id="ARBA00038394"/>
    </source>
</evidence>
<dbReference type="CDD" id="cd00200">
    <property type="entry name" value="WD40"/>
    <property type="match status" value="1"/>
</dbReference>
<evidence type="ECO:0000256" key="3">
    <source>
        <dbReference type="ARBA" id="ARBA00022574"/>
    </source>
</evidence>
<dbReference type="PROSITE" id="PS50294">
    <property type="entry name" value="WD_REPEATS_REGION"/>
    <property type="match status" value="1"/>
</dbReference>
<feature type="repeat" description="WD" evidence="8">
    <location>
        <begin position="6"/>
        <end position="47"/>
    </location>
</feature>
<organism evidence="10">
    <name type="scientific">Neobodo designis</name>
    <name type="common">Flagellated protozoan</name>
    <name type="synonym">Bodo designis</name>
    <dbReference type="NCBI Taxonomy" id="312471"/>
    <lineage>
        <taxon>Eukaryota</taxon>
        <taxon>Discoba</taxon>
        <taxon>Euglenozoa</taxon>
        <taxon>Kinetoplastea</taxon>
        <taxon>Metakinetoplastina</taxon>
        <taxon>Neobodonida</taxon>
        <taxon>Neobodo</taxon>
    </lineage>
</organism>
<keyword evidence="4" id="KW-0677">Repeat</keyword>
<dbReference type="PROSITE" id="PS50082">
    <property type="entry name" value="WD_REPEATS_2"/>
    <property type="match status" value="1"/>
</dbReference>
<dbReference type="Pfam" id="PF24805">
    <property type="entry name" value="EIF3I"/>
    <property type="match status" value="1"/>
</dbReference>
<keyword evidence="3 8" id="KW-0853">WD repeat</keyword>
<dbReference type="SUPFAM" id="SSF50978">
    <property type="entry name" value="WD40 repeat-like"/>
    <property type="match status" value="1"/>
</dbReference>
<dbReference type="InterPro" id="IPR001680">
    <property type="entry name" value="WD40_rpt"/>
</dbReference>
<evidence type="ECO:0000256" key="4">
    <source>
        <dbReference type="ARBA" id="ARBA00022737"/>
    </source>
</evidence>
<dbReference type="PANTHER" id="PTHR19877">
    <property type="entry name" value="EUKARYOTIC TRANSLATION INITIATION FACTOR 3 SUBUNIT I"/>
    <property type="match status" value="1"/>
</dbReference>
<proteinExistence type="inferred from homology"/>
<dbReference type="AlphaFoldDB" id="A0A7S1W5I7"/>
<dbReference type="InterPro" id="IPR036322">
    <property type="entry name" value="WD40_repeat_dom_sf"/>
</dbReference>
<evidence type="ECO:0000256" key="8">
    <source>
        <dbReference type="PROSITE-ProRule" id="PRU00221"/>
    </source>
</evidence>
<dbReference type="SMART" id="SM00320">
    <property type="entry name" value="WD40"/>
    <property type="match status" value="7"/>
</dbReference>
<evidence type="ECO:0000256" key="5">
    <source>
        <dbReference type="ARBA" id="ARBA00022917"/>
    </source>
</evidence>
<dbReference type="GO" id="GO:0003723">
    <property type="term" value="F:RNA binding"/>
    <property type="evidence" value="ECO:0007669"/>
    <property type="project" value="TreeGrafter"/>
</dbReference>
<reference evidence="10" key="1">
    <citation type="submission" date="2021-01" db="EMBL/GenBank/DDBJ databases">
        <authorList>
            <person name="Corre E."/>
            <person name="Pelletier E."/>
            <person name="Niang G."/>
            <person name="Scheremetjew M."/>
            <person name="Finn R."/>
            <person name="Kale V."/>
            <person name="Holt S."/>
            <person name="Cochrane G."/>
            <person name="Meng A."/>
            <person name="Brown T."/>
            <person name="Cohen L."/>
        </authorList>
    </citation>
    <scope>NUCLEOTIDE SEQUENCE</scope>
    <source>
        <strain evidence="10">CCAP 1951/1</strain>
    </source>
</reference>
<comment type="similarity">
    <text evidence="6">Belongs to the WD repeat STRAP family.</text>
</comment>
<name>A0A7S1W5I7_NEODS</name>
<keyword evidence="5" id="KW-0648">Protein biosynthesis</keyword>
<accession>A0A7S1W5I7</accession>